<dbReference type="Proteomes" id="UP000313359">
    <property type="component" value="Unassembled WGS sequence"/>
</dbReference>
<feature type="transmembrane region" description="Helical" evidence="1">
    <location>
        <begin position="20"/>
        <end position="40"/>
    </location>
</feature>
<accession>A0A5C2RTV4</accession>
<dbReference type="PANTHER" id="PTHR40465">
    <property type="entry name" value="CHROMOSOME 1, WHOLE GENOME SHOTGUN SEQUENCE"/>
    <property type="match status" value="1"/>
</dbReference>
<sequence length="342" mass="36874">MADPTLIPPNIASLTAPMLFGHLFNYGCFGMLTVQVVVYYQSFPADSFRLKAFIYGLFAVECAQIAVATHDAYEDFGVGWGSMAALESGQLLWLTAVFSAIVSGAVQCFYAWRIYHLSGKIIYLSVFIAMVSLMQASGAMATGITSHLLSVSNASIEEASAKTRGSTIVWLAGSLICDVLIATSMLFFLSKRKQGLSTDAILSRIITLTVETGVLTATVACIDLSLFVAFPQTNYHFAPALVLSKLYSNSFMVLFNNRIQARTMRGGVHTSGGRVWFNTTDNGSGSGGINTDTRAGTQSAQEITLKKLPATVECEISTVVEQDYHGSTKNLPYGSQTYTESV</sequence>
<dbReference type="EMBL" id="ML122302">
    <property type="protein sequence ID" value="RPD54774.1"/>
    <property type="molecule type" value="Genomic_DNA"/>
</dbReference>
<feature type="transmembrane region" description="Helical" evidence="1">
    <location>
        <begin position="90"/>
        <end position="112"/>
    </location>
</feature>
<reference evidence="3" key="1">
    <citation type="journal article" date="2018" name="Genome Biol. Evol.">
        <title>Genomics and development of Lentinus tigrinus, a white-rot wood-decaying mushroom with dimorphic fruiting bodies.</title>
        <authorList>
            <person name="Wu B."/>
            <person name="Xu Z."/>
            <person name="Knudson A."/>
            <person name="Carlson A."/>
            <person name="Chen N."/>
            <person name="Kovaka S."/>
            <person name="LaButti K."/>
            <person name="Lipzen A."/>
            <person name="Pennachio C."/>
            <person name="Riley R."/>
            <person name="Schakwitz W."/>
            <person name="Umezawa K."/>
            <person name="Ohm R.A."/>
            <person name="Grigoriev I.V."/>
            <person name="Nagy L.G."/>
            <person name="Gibbons J."/>
            <person name="Hibbett D."/>
        </authorList>
    </citation>
    <scope>NUCLEOTIDE SEQUENCE [LARGE SCALE GENOMIC DNA]</scope>
    <source>
        <strain evidence="3">ALCF2SS1-6</strain>
    </source>
</reference>
<feature type="transmembrane region" description="Helical" evidence="1">
    <location>
        <begin position="201"/>
        <end position="230"/>
    </location>
</feature>
<feature type="transmembrane region" description="Helical" evidence="1">
    <location>
        <begin position="121"/>
        <end position="148"/>
    </location>
</feature>
<dbReference type="AlphaFoldDB" id="A0A5C2RTV4"/>
<keyword evidence="1" id="KW-0812">Transmembrane</keyword>
<name>A0A5C2RTV4_9APHY</name>
<feature type="transmembrane region" description="Helical" evidence="1">
    <location>
        <begin position="236"/>
        <end position="255"/>
    </location>
</feature>
<keyword evidence="1" id="KW-0472">Membrane</keyword>
<evidence type="ECO:0000313" key="4">
    <source>
        <dbReference type="Proteomes" id="UP000313359"/>
    </source>
</evidence>
<evidence type="ECO:0000256" key="1">
    <source>
        <dbReference type="SAM" id="Phobius"/>
    </source>
</evidence>
<feature type="transmembrane region" description="Helical" evidence="1">
    <location>
        <begin position="168"/>
        <end position="189"/>
    </location>
</feature>
<keyword evidence="1" id="KW-1133">Transmembrane helix</keyword>
<protein>
    <recommendedName>
        <fullName evidence="2">DUF6534 domain-containing protein</fullName>
    </recommendedName>
</protein>
<evidence type="ECO:0000259" key="2">
    <source>
        <dbReference type="Pfam" id="PF20152"/>
    </source>
</evidence>
<dbReference type="InterPro" id="IPR045339">
    <property type="entry name" value="DUF6534"/>
</dbReference>
<dbReference type="OrthoDB" id="2953893at2759"/>
<gene>
    <name evidence="3" type="ORF">L227DRAFT_603923</name>
</gene>
<dbReference type="PANTHER" id="PTHR40465:SF1">
    <property type="entry name" value="DUF6534 DOMAIN-CONTAINING PROTEIN"/>
    <property type="match status" value="1"/>
</dbReference>
<keyword evidence="4" id="KW-1185">Reference proteome</keyword>
<dbReference type="STRING" id="1328759.A0A5C2RTV4"/>
<dbReference type="Pfam" id="PF20152">
    <property type="entry name" value="DUF6534"/>
    <property type="match status" value="1"/>
</dbReference>
<organism evidence="3 4">
    <name type="scientific">Lentinus tigrinus ALCF2SS1-6</name>
    <dbReference type="NCBI Taxonomy" id="1328759"/>
    <lineage>
        <taxon>Eukaryota</taxon>
        <taxon>Fungi</taxon>
        <taxon>Dikarya</taxon>
        <taxon>Basidiomycota</taxon>
        <taxon>Agaricomycotina</taxon>
        <taxon>Agaricomycetes</taxon>
        <taxon>Polyporales</taxon>
        <taxon>Polyporaceae</taxon>
        <taxon>Lentinus</taxon>
    </lineage>
</organism>
<feature type="domain" description="DUF6534" evidence="2">
    <location>
        <begin position="174"/>
        <end position="258"/>
    </location>
</feature>
<evidence type="ECO:0000313" key="3">
    <source>
        <dbReference type="EMBL" id="RPD54774.1"/>
    </source>
</evidence>
<feature type="transmembrane region" description="Helical" evidence="1">
    <location>
        <begin position="52"/>
        <end position="70"/>
    </location>
</feature>
<proteinExistence type="predicted"/>